<dbReference type="Proteomes" id="UP001163046">
    <property type="component" value="Unassembled WGS sequence"/>
</dbReference>
<evidence type="ECO:0000256" key="6">
    <source>
        <dbReference type="SAM" id="SignalP"/>
    </source>
</evidence>
<dbReference type="PANTHER" id="PTHR24373">
    <property type="entry name" value="SLIT RELATED LEUCINE-RICH REPEAT NEURONAL PROTEIN"/>
    <property type="match status" value="1"/>
</dbReference>
<organism evidence="8 9">
    <name type="scientific">Desmophyllum pertusum</name>
    <dbReference type="NCBI Taxonomy" id="174260"/>
    <lineage>
        <taxon>Eukaryota</taxon>
        <taxon>Metazoa</taxon>
        <taxon>Cnidaria</taxon>
        <taxon>Anthozoa</taxon>
        <taxon>Hexacorallia</taxon>
        <taxon>Scleractinia</taxon>
        <taxon>Caryophylliina</taxon>
        <taxon>Caryophylliidae</taxon>
        <taxon>Desmophyllum</taxon>
    </lineage>
</organism>
<dbReference type="CDD" id="cd00041">
    <property type="entry name" value="CUB"/>
    <property type="match status" value="1"/>
</dbReference>
<reference evidence="8" key="1">
    <citation type="submission" date="2023-01" db="EMBL/GenBank/DDBJ databases">
        <title>Genome assembly of the deep-sea coral Lophelia pertusa.</title>
        <authorList>
            <person name="Herrera S."/>
            <person name="Cordes E."/>
        </authorList>
    </citation>
    <scope>NUCLEOTIDE SEQUENCE</scope>
    <source>
        <strain evidence="8">USNM1676648</strain>
        <tissue evidence="8">Polyp</tissue>
    </source>
</reference>
<dbReference type="AlphaFoldDB" id="A0A9W9YXM5"/>
<evidence type="ECO:0000256" key="2">
    <source>
        <dbReference type="ARBA" id="ARBA00022729"/>
    </source>
</evidence>
<feature type="signal peptide" evidence="6">
    <location>
        <begin position="1"/>
        <end position="17"/>
    </location>
</feature>
<dbReference type="SUPFAM" id="SSF52058">
    <property type="entry name" value="L domain-like"/>
    <property type="match status" value="1"/>
</dbReference>
<keyword evidence="3" id="KW-0677">Repeat</keyword>
<dbReference type="InterPro" id="IPR000859">
    <property type="entry name" value="CUB_dom"/>
</dbReference>
<dbReference type="SUPFAM" id="SSF49854">
    <property type="entry name" value="Spermadhesin, CUB domain"/>
    <property type="match status" value="1"/>
</dbReference>
<dbReference type="Gene3D" id="3.80.10.10">
    <property type="entry name" value="Ribonuclease Inhibitor"/>
    <property type="match status" value="1"/>
</dbReference>
<comment type="caution">
    <text evidence="8">The sequence shown here is derived from an EMBL/GenBank/DDBJ whole genome shotgun (WGS) entry which is preliminary data.</text>
</comment>
<evidence type="ECO:0000256" key="4">
    <source>
        <dbReference type="ARBA" id="ARBA00023157"/>
    </source>
</evidence>
<evidence type="ECO:0000256" key="5">
    <source>
        <dbReference type="PROSITE-ProRule" id="PRU00059"/>
    </source>
</evidence>
<dbReference type="PROSITE" id="PS01180">
    <property type="entry name" value="CUB"/>
    <property type="match status" value="1"/>
</dbReference>
<name>A0A9W9YXM5_9CNID</name>
<keyword evidence="4" id="KW-1015">Disulfide bond</keyword>
<dbReference type="InterPro" id="IPR003591">
    <property type="entry name" value="Leu-rich_rpt_typical-subtyp"/>
</dbReference>
<evidence type="ECO:0000259" key="7">
    <source>
        <dbReference type="PROSITE" id="PS01180"/>
    </source>
</evidence>
<dbReference type="PANTHER" id="PTHR24373:SF275">
    <property type="entry name" value="TIR DOMAIN-CONTAINING PROTEIN"/>
    <property type="match status" value="1"/>
</dbReference>
<proteinExistence type="predicted"/>
<dbReference type="Pfam" id="PF00431">
    <property type="entry name" value="CUB"/>
    <property type="match status" value="1"/>
</dbReference>
<dbReference type="InterPro" id="IPR032675">
    <property type="entry name" value="LRR_dom_sf"/>
</dbReference>
<dbReference type="SMART" id="SM00369">
    <property type="entry name" value="LRR_TYP"/>
    <property type="match status" value="5"/>
</dbReference>
<keyword evidence="1" id="KW-0433">Leucine-rich repeat</keyword>
<feature type="domain" description="CUB" evidence="7">
    <location>
        <begin position="20"/>
        <end position="133"/>
    </location>
</feature>
<dbReference type="InterPro" id="IPR001611">
    <property type="entry name" value="Leu-rich_rpt"/>
</dbReference>
<evidence type="ECO:0000256" key="1">
    <source>
        <dbReference type="ARBA" id="ARBA00022614"/>
    </source>
</evidence>
<keyword evidence="2 6" id="KW-0732">Signal</keyword>
<evidence type="ECO:0000256" key="3">
    <source>
        <dbReference type="ARBA" id="ARBA00022737"/>
    </source>
</evidence>
<evidence type="ECO:0000313" key="8">
    <source>
        <dbReference type="EMBL" id="KAJ7370609.1"/>
    </source>
</evidence>
<sequence length="317" mass="35513">MLLVLLLYAFYGKDANSAPCSFRIEGSKGIIRSPRSESIDTNCSWLITAPLNHSIFVTFATFQLYYKADGELDKETTRLQVWDGDDEYATSLGIFSGTKRPFSLQSSGSNLFLRLIVDLDALLCNFEGTYVSMTTKDCEADRCSGHGSLVGGKMKNDFSCRFPANIFKCAPTIATDMILRENKIRELPENSFHYMGMLRLLDLSWNKIRRLSSDVFRDLTELRELKLGVNKLDGLPDGIFSTLSNLQILDIASNQIQKLPKGILTNVITLQQLDLQRNLIESLPAGIFDSLKSLSYLNLLGNKISILPPGVFRNLKD</sequence>
<dbReference type="SMART" id="SM00042">
    <property type="entry name" value="CUB"/>
    <property type="match status" value="1"/>
</dbReference>
<protein>
    <submittedName>
        <fullName evidence="8">Tolloid-like</fullName>
    </submittedName>
</protein>
<evidence type="ECO:0000313" key="9">
    <source>
        <dbReference type="Proteomes" id="UP001163046"/>
    </source>
</evidence>
<dbReference type="PROSITE" id="PS51450">
    <property type="entry name" value="LRR"/>
    <property type="match status" value="1"/>
</dbReference>
<keyword evidence="9" id="KW-1185">Reference proteome</keyword>
<gene>
    <name evidence="8" type="primary">TLL2_4</name>
    <name evidence="8" type="ORF">OS493_031345</name>
</gene>
<dbReference type="Gene3D" id="2.60.120.290">
    <property type="entry name" value="Spermadhesin, CUB domain"/>
    <property type="match status" value="1"/>
</dbReference>
<feature type="chain" id="PRO_5040876035" evidence="6">
    <location>
        <begin position="18"/>
        <end position="317"/>
    </location>
</feature>
<dbReference type="InterPro" id="IPR035914">
    <property type="entry name" value="Sperma_CUB_dom_sf"/>
</dbReference>
<dbReference type="EMBL" id="MU826861">
    <property type="protein sequence ID" value="KAJ7370609.1"/>
    <property type="molecule type" value="Genomic_DNA"/>
</dbReference>
<accession>A0A9W9YXM5</accession>
<dbReference type="InterPro" id="IPR050328">
    <property type="entry name" value="Dev_Immune_Receptor"/>
</dbReference>
<dbReference type="OrthoDB" id="5954945at2759"/>
<dbReference type="FunFam" id="3.80.10.10:FF:001164">
    <property type="entry name" value="GH01279p"/>
    <property type="match status" value="1"/>
</dbReference>
<dbReference type="Pfam" id="PF13855">
    <property type="entry name" value="LRR_8"/>
    <property type="match status" value="2"/>
</dbReference>
<comment type="caution">
    <text evidence="5">Lacks conserved residue(s) required for the propagation of feature annotation.</text>
</comment>